<reference evidence="2" key="1">
    <citation type="submission" date="2022-01" db="EMBL/GenBank/DDBJ databases">
        <authorList>
            <person name="Criscuolo A."/>
        </authorList>
    </citation>
    <scope>NUCLEOTIDE SEQUENCE</scope>
    <source>
        <strain evidence="2">CIP111893</strain>
    </source>
</reference>
<evidence type="ECO:0000313" key="2">
    <source>
        <dbReference type="EMBL" id="CAH1210739.1"/>
    </source>
</evidence>
<protein>
    <submittedName>
        <fullName evidence="2">Transcription elongation factor GreA</fullName>
    </submittedName>
</protein>
<evidence type="ECO:0000313" key="3">
    <source>
        <dbReference type="Proteomes" id="UP000838686"/>
    </source>
</evidence>
<evidence type="ECO:0000259" key="1">
    <source>
        <dbReference type="Pfam" id="PF01272"/>
    </source>
</evidence>
<dbReference type="Pfam" id="PF01272">
    <property type="entry name" value="GreA_GreB"/>
    <property type="match status" value="1"/>
</dbReference>
<dbReference type="InterPro" id="IPR001437">
    <property type="entry name" value="Tscrpt_elong_fac_GreA/B_C"/>
</dbReference>
<dbReference type="EMBL" id="CAKMMF010000018">
    <property type="protein sequence ID" value="CAH1210739.1"/>
    <property type="molecule type" value="Genomic_DNA"/>
</dbReference>
<feature type="domain" description="Transcription elongation factor GreA/GreB C-terminal" evidence="1">
    <location>
        <begin position="67"/>
        <end position="139"/>
    </location>
</feature>
<sequence>MNRSLSDPITASLVEQLVFFDEQKTSLLERHFPEHHRDRRGMELLINRYRERLEAIVAENNRDVLSQTVLIGSNVTVRSDEDGTVESYTIVMPEAANIEECCISFLSPLGQELLLSEKGQIITVQTPAGSYELTVVDITSGLPA</sequence>
<gene>
    <name evidence="2" type="primary">greA_2</name>
    <name evidence="2" type="ORF">PAECIP111893_03260</name>
</gene>
<dbReference type="SUPFAM" id="SSF54534">
    <property type="entry name" value="FKBP-like"/>
    <property type="match status" value="1"/>
</dbReference>
<organism evidence="2 3">
    <name type="scientific">Paenibacillus plantiphilus</name>
    <dbReference type="NCBI Taxonomy" id="2905650"/>
    <lineage>
        <taxon>Bacteria</taxon>
        <taxon>Bacillati</taxon>
        <taxon>Bacillota</taxon>
        <taxon>Bacilli</taxon>
        <taxon>Bacillales</taxon>
        <taxon>Paenibacillaceae</taxon>
        <taxon>Paenibacillus</taxon>
    </lineage>
</organism>
<name>A0ABN8GJU3_9BACL</name>
<keyword evidence="3" id="KW-1185">Reference proteome</keyword>
<comment type="caution">
    <text evidence="2">The sequence shown here is derived from an EMBL/GenBank/DDBJ whole genome shotgun (WGS) entry which is preliminary data.</text>
</comment>
<dbReference type="Proteomes" id="UP000838686">
    <property type="component" value="Unassembled WGS sequence"/>
</dbReference>
<dbReference type="PANTHER" id="PTHR30437">
    <property type="entry name" value="TRANSCRIPTION ELONGATION FACTOR GREA"/>
    <property type="match status" value="1"/>
</dbReference>
<dbReference type="Gene3D" id="3.10.50.30">
    <property type="entry name" value="Transcription elongation factor, GreA/GreB, C-terminal domain"/>
    <property type="match status" value="1"/>
</dbReference>
<dbReference type="RefSeq" id="WP_236343607.1">
    <property type="nucleotide sequence ID" value="NZ_CAKMMF010000018.1"/>
</dbReference>
<dbReference type="PANTHER" id="PTHR30437:SF4">
    <property type="entry name" value="TRANSCRIPTION ELONGATION FACTOR GREA"/>
    <property type="match status" value="1"/>
</dbReference>
<dbReference type="InterPro" id="IPR036953">
    <property type="entry name" value="GreA/GreB_C_sf"/>
</dbReference>
<proteinExistence type="predicted"/>
<dbReference type="InterPro" id="IPR023459">
    <property type="entry name" value="Tscrpt_elong_fac_GreA/B_fam"/>
</dbReference>
<keyword evidence="2" id="KW-0251">Elongation factor</keyword>
<accession>A0ABN8GJU3</accession>
<keyword evidence="2" id="KW-0648">Protein biosynthesis</keyword>
<dbReference type="GO" id="GO:0003746">
    <property type="term" value="F:translation elongation factor activity"/>
    <property type="evidence" value="ECO:0007669"/>
    <property type="project" value="UniProtKB-KW"/>
</dbReference>